<accession>A0A644Y0A7</accession>
<dbReference type="InterPro" id="IPR036412">
    <property type="entry name" value="HAD-like_sf"/>
</dbReference>
<sequence>MQDLWELCHQGEGPALFDMDGTLFAGDLGETSFFVLLACELLHKEPQAINASDVTLLEQSKGTGLEHILGSYSSAVRQGLMKEAYAITADYVQTLPYAKVLSACIRCFEAFGDNSCSFLFDGVKHSLFVKKEQHMLAFLQACLHAKKAVFLVSASPLQVVIAFCEMFALSGITPIAADTRHELPYGPGKVERLAQAGVLAAQLAFGNSIGDREMLQLARFGVLRNPGDDTVLRTLAQEKAWMIVD</sequence>
<comment type="caution">
    <text evidence="1">The sequence shown here is derived from an EMBL/GenBank/DDBJ whole genome shotgun (WGS) entry which is preliminary data.</text>
</comment>
<organism evidence="1">
    <name type="scientific">bioreactor metagenome</name>
    <dbReference type="NCBI Taxonomy" id="1076179"/>
    <lineage>
        <taxon>unclassified sequences</taxon>
        <taxon>metagenomes</taxon>
        <taxon>ecological metagenomes</taxon>
    </lineage>
</organism>
<dbReference type="SUPFAM" id="SSF56784">
    <property type="entry name" value="HAD-like"/>
    <property type="match status" value="1"/>
</dbReference>
<evidence type="ECO:0000313" key="1">
    <source>
        <dbReference type="EMBL" id="MPM21341.1"/>
    </source>
</evidence>
<dbReference type="InterPro" id="IPR023214">
    <property type="entry name" value="HAD_sf"/>
</dbReference>
<gene>
    <name evidence="1" type="ORF">SDC9_67785</name>
</gene>
<dbReference type="Pfam" id="PF12710">
    <property type="entry name" value="HAD"/>
    <property type="match status" value="1"/>
</dbReference>
<reference evidence="1" key="1">
    <citation type="submission" date="2019-08" db="EMBL/GenBank/DDBJ databases">
        <authorList>
            <person name="Kucharzyk K."/>
            <person name="Murdoch R.W."/>
            <person name="Higgins S."/>
            <person name="Loffler F."/>
        </authorList>
    </citation>
    <scope>NUCLEOTIDE SEQUENCE</scope>
</reference>
<name>A0A644Y0A7_9ZZZZ</name>
<dbReference type="EMBL" id="VSSQ01003570">
    <property type="protein sequence ID" value="MPM21341.1"/>
    <property type="molecule type" value="Genomic_DNA"/>
</dbReference>
<evidence type="ECO:0008006" key="2">
    <source>
        <dbReference type="Google" id="ProtNLM"/>
    </source>
</evidence>
<dbReference type="Gene3D" id="3.40.50.1000">
    <property type="entry name" value="HAD superfamily/HAD-like"/>
    <property type="match status" value="1"/>
</dbReference>
<protein>
    <recommendedName>
        <fullName evidence="2">Haloacid dehalogenase-like hydrolase</fullName>
    </recommendedName>
</protein>
<dbReference type="AlphaFoldDB" id="A0A644Y0A7"/>
<proteinExistence type="predicted"/>